<dbReference type="AlphaFoldDB" id="A0A4C1SXI7"/>
<evidence type="ECO:0000313" key="2">
    <source>
        <dbReference type="EMBL" id="GBP06666.1"/>
    </source>
</evidence>
<organism evidence="2 3">
    <name type="scientific">Eumeta variegata</name>
    <name type="common">Bagworm moth</name>
    <name type="synonym">Eumeta japonica</name>
    <dbReference type="NCBI Taxonomy" id="151549"/>
    <lineage>
        <taxon>Eukaryota</taxon>
        <taxon>Metazoa</taxon>
        <taxon>Ecdysozoa</taxon>
        <taxon>Arthropoda</taxon>
        <taxon>Hexapoda</taxon>
        <taxon>Insecta</taxon>
        <taxon>Pterygota</taxon>
        <taxon>Neoptera</taxon>
        <taxon>Endopterygota</taxon>
        <taxon>Lepidoptera</taxon>
        <taxon>Glossata</taxon>
        <taxon>Ditrysia</taxon>
        <taxon>Tineoidea</taxon>
        <taxon>Psychidae</taxon>
        <taxon>Oiketicinae</taxon>
        <taxon>Eumeta</taxon>
    </lineage>
</organism>
<proteinExistence type="predicted"/>
<comment type="caution">
    <text evidence="2">The sequence shown here is derived from an EMBL/GenBank/DDBJ whole genome shotgun (WGS) entry which is preliminary data.</text>
</comment>
<evidence type="ECO:0000313" key="3">
    <source>
        <dbReference type="Proteomes" id="UP000299102"/>
    </source>
</evidence>
<reference evidence="2 3" key="1">
    <citation type="journal article" date="2019" name="Commun. Biol.">
        <title>The bagworm genome reveals a unique fibroin gene that provides high tensile strength.</title>
        <authorList>
            <person name="Kono N."/>
            <person name="Nakamura H."/>
            <person name="Ohtoshi R."/>
            <person name="Tomita M."/>
            <person name="Numata K."/>
            <person name="Arakawa K."/>
        </authorList>
    </citation>
    <scope>NUCLEOTIDE SEQUENCE [LARGE SCALE GENOMIC DNA]</scope>
</reference>
<keyword evidence="3" id="KW-1185">Reference proteome</keyword>
<protein>
    <submittedName>
        <fullName evidence="2">Uncharacterized protein</fullName>
    </submittedName>
</protein>
<dbReference type="Proteomes" id="UP000299102">
    <property type="component" value="Unassembled WGS sequence"/>
</dbReference>
<name>A0A4C1SXI7_EUMVA</name>
<feature type="region of interest" description="Disordered" evidence="1">
    <location>
        <begin position="31"/>
        <end position="71"/>
    </location>
</feature>
<evidence type="ECO:0000256" key="1">
    <source>
        <dbReference type="SAM" id="MobiDB-lite"/>
    </source>
</evidence>
<gene>
    <name evidence="2" type="ORF">EVAR_92626_1</name>
</gene>
<accession>A0A4C1SXI7</accession>
<dbReference type="EMBL" id="BGZK01000023">
    <property type="protein sequence ID" value="GBP06666.1"/>
    <property type="molecule type" value="Genomic_DNA"/>
</dbReference>
<sequence>MEGEWATGNRTHWMKRNSESCYFVSVFGDSMTKSSKRPRAGGGAVVGQNDSGTPASRRERSPLTRPPPASL</sequence>